<evidence type="ECO:0000313" key="2">
    <source>
        <dbReference type="Proteomes" id="UP000260311"/>
    </source>
</evidence>
<protein>
    <submittedName>
        <fullName evidence="1">RNA polymerase binding protein</fullName>
    </submittedName>
</protein>
<dbReference type="Gene3D" id="3.30.300.200">
    <property type="match status" value="1"/>
</dbReference>
<dbReference type="GeneID" id="55608612"/>
<sequence length="575" mass="63261">MNTPIISDINPDKFINTLRLVMQNDPTFKDYNFDASGLSAIMRLLATHSTQLGFLSNMQFNEGFMKTAESYNSVASRSAFLSYTPDSVRSARMTVDIKVTAPDATQGQRINMPKTTTFIGSKEGQPFFFSPDGEYISEVNTADNVYEFKDVTLVEGEWITRAYNVEGSAISSYEIDDPDIDINTMIVNVRESNSVANTEEYVRYRSAFDLESDAKLYYIDVNHRGNYEIEFGDGILSHRPDDGNIIIVEYLTSKGEAGNDIRVVSASSAISGLGSIEVTTLTNSNSGSSRESAESIRLRAPVSFASGGLAVAAREYANIVKDVYPQADAISWGGENNEPALPGFVVVAVKPHDRETLTDAEKTSLQTYIQTRNVGSVFCRIVDVEFYYINLTVSVTWGSTATNTTINKVKADVRTEAVKYSSSVLEKFGGEYDNNAFQNAVDDALVNVSRPVAEVQYERRMVPSGLVPEIISANFHHSIAEESVVIDHLGGGVRYLDRGGVIYCEQDGVLDTNISYGTVDYTTGVIAMNPILITETIDGDYVRITAKPDTIDQSVTVGQRNYLTINDVEVNVRGY</sequence>
<dbReference type="KEGG" id="vg:55608612"/>
<proteinExistence type="predicted"/>
<dbReference type="EMBL" id="MH375644">
    <property type="protein sequence ID" value="AXC34534.1"/>
    <property type="molecule type" value="Genomic_DNA"/>
</dbReference>
<dbReference type="Proteomes" id="UP000260311">
    <property type="component" value="Segment"/>
</dbReference>
<name>A0A384ZSE4_9CAUD</name>
<organism evidence="1 2">
    <name type="scientific">Vibrio phage YC</name>
    <dbReference type="NCBI Taxonomy" id="2267403"/>
    <lineage>
        <taxon>Viruses</taxon>
        <taxon>Duplodnaviria</taxon>
        <taxon>Heunggongvirae</taxon>
        <taxon>Uroviricota</taxon>
        <taxon>Caudoviricetes</taxon>
        <taxon>Pantevenvirales</taxon>
        <taxon>Ackermannviridae</taxon>
        <taxon>Campanilevirus</taxon>
        <taxon>Campanilevirus YC</taxon>
    </lineage>
</organism>
<evidence type="ECO:0000313" key="1">
    <source>
        <dbReference type="EMBL" id="AXC34534.1"/>
    </source>
</evidence>
<accession>A0A384ZSE4</accession>
<reference evidence="1 2" key="1">
    <citation type="submission" date="2018-05" db="EMBL/GenBank/DDBJ databases">
        <title>The genome of Vibrio coralliilyticus phage YC.</title>
        <authorList>
            <person name="Benler S."/>
        </authorList>
    </citation>
    <scope>NUCLEOTIDE SEQUENCE [LARGE SCALE GENOMIC DNA]</scope>
</reference>
<keyword evidence="2" id="KW-1185">Reference proteome</keyword>
<dbReference type="RefSeq" id="YP_009838380.1">
    <property type="nucleotide sequence ID" value="NC_048709.1"/>
</dbReference>